<organism evidence="1 2">
    <name type="scientific">Geodia barretti</name>
    <name type="common">Barrett's horny sponge</name>
    <dbReference type="NCBI Taxonomy" id="519541"/>
    <lineage>
        <taxon>Eukaryota</taxon>
        <taxon>Metazoa</taxon>
        <taxon>Porifera</taxon>
        <taxon>Demospongiae</taxon>
        <taxon>Heteroscleromorpha</taxon>
        <taxon>Tetractinellida</taxon>
        <taxon>Astrophorina</taxon>
        <taxon>Geodiidae</taxon>
        <taxon>Geodia</taxon>
    </lineage>
</organism>
<dbReference type="Pfam" id="PF14384">
    <property type="entry name" value="BrnA_antitoxin"/>
    <property type="match status" value="1"/>
</dbReference>
<sequence>MSSDKFEIVIPGPEEDAVINAAIADDPDTFELSDEWFTGAKLSHEAVPHVLEQYRRSRGKQKEPAKTAIHIRLDADVVTWFKNHAPGQRGYQTRINQALREYIARQNNRTGQ</sequence>
<proteinExistence type="predicted"/>
<keyword evidence="2" id="KW-1185">Reference proteome</keyword>
<reference evidence="1" key="1">
    <citation type="submission" date="2023-03" db="EMBL/GenBank/DDBJ databases">
        <authorList>
            <person name="Steffen K."/>
            <person name="Cardenas P."/>
        </authorList>
    </citation>
    <scope>NUCLEOTIDE SEQUENCE</scope>
</reference>
<gene>
    <name evidence="1" type="ORF">GBAR_LOCUS16096</name>
</gene>
<accession>A0AA35SDX4</accession>
<dbReference type="InterPro" id="IPR025528">
    <property type="entry name" value="BrnA_antitoxin"/>
</dbReference>
<dbReference type="AlphaFoldDB" id="A0AA35SDX4"/>
<evidence type="ECO:0000313" key="1">
    <source>
        <dbReference type="EMBL" id="CAI8028213.1"/>
    </source>
</evidence>
<comment type="caution">
    <text evidence="1">The sequence shown here is derived from an EMBL/GenBank/DDBJ whole genome shotgun (WGS) entry which is preliminary data.</text>
</comment>
<dbReference type="Proteomes" id="UP001174909">
    <property type="component" value="Unassembled WGS sequence"/>
</dbReference>
<evidence type="ECO:0008006" key="3">
    <source>
        <dbReference type="Google" id="ProtNLM"/>
    </source>
</evidence>
<name>A0AA35SDX4_GEOBA</name>
<protein>
    <recommendedName>
        <fullName evidence="3">BrnA antitoxin family protein</fullName>
    </recommendedName>
</protein>
<dbReference type="EMBL" id="CASHTH010002320">
    <property type="protein sequence ID" value="CAI8028213.1"/>
    <property type="molecule type" value="Genomic_DNA"/>
</dbReference>
<evidence type="ECO:0000313" key="2">
    <source>
        <dbReference type="Proteomes" id="UP001174909"/>
    </source>
</evidence>